<evidence type="ECO:0000256" key="4">
    <source>
        <dbReference type="ARBA" id="ARBA00022741"/>
    </source>
</evidence>
<evidence type="ECO:0000256" key="6">
    <source>
        <dbReference type="ARBA" id="ARBA00022840"/>
    </source>
</evidence>
<comment type="similarity">
    <text evidence="2 9">Belongs to the RecN family.</text>
</comment>
<dbReference type="SUPFAM" id="SSF52540">
    <property type="entry name" value="P-loop containing nucleoside triphosphate hydrolases"/>
    <property type="match status" value="2"/>
</dbReference>
<evidence type="ECO:0000256" key="7">
    <source>
        <dbReference type="ARBA" id="ARBA00023204"/>
    </source>
</evidence>
<organism evidence="12 13">
    <name type="scientific">Solidesulfovibrio aerotolerans</name>
    <dbReference type="NCBI Taxonomy" id="295255"/>
    <lineage>
        <taxon>Bacteria</taxon>
        <taxon>Pseudomonadati</taxon>
        <taxon>Thermodesulfobacteriota</taxon>
        <taxon>Desulfovibrionia</taxon>
        <taxon>Desulfovibrionales</taxon>
        <taxon>Desulfovibrionaceae</taxon>
        <taxon>Solidesulfovibrio</taxon>
    </lineage>
</organism>
<evidence type="ECO:0000256" key="9">
    <source>
        <dbReference type="PIRNR" id="PIRNR003128"/>
    </source>
</evidence>
<keyword evidence="5 9" id="KW-0227">DNA damage</keyword>
<keyword evidence="13" id="KW-1185">Reference proteome</keyword>
<evidence type="ECO:0000259" key="11">
    <source>
        <dbReference type="Pfam" id="PF02463"/>
    </source>
</evidence>
<comment type="function">
    <text evidence="1 9">May be involved in recombinational repair of damaged DNA.</text>
</comment>
<dbReference type="GO" id="GO:0009432">
    <property type="term" value="P:SOS response"/>
    <property type="evidence" value="ECO:0007669"/>
    <property type="project" value="TreeGrafter"/>
</dbReference>
<keyword evidence="7 9" id="KW-0234">DNA repair</keyword>
<keyword evidence="6" id="KW-0067">ATP-binding</keyword>
<accession>A0A7C9IUM0</accession>
<evidence type="ECO:0000256" key="3">
    <source>
        <dbReference type="ARBA" id="ARBA00021315"/>
    </source>
</evidence>
<dbReference type="InterPro" id="IPR027417">
    <property type="entry name" value="P-loop_NTPase"/>
</dbReference>
<dbReference type="AlphaFoldDB" id="A0A7C9IUM0"/>
<dbReference type="Pfam" id="PF02463">
    <property type="entry name" value="SMC_N"/>
    <property type="match status" value="1"/>
</dbReference>
<dbReference type="RefSeq" id="WP_160959651.1">
    <property type="nucleotide sequence ID" value="NZ_WVUD01000007.1"/>
</dbReference>
<evidence type="ECO:0000256" key="8">
    <source>
        <dbReference type="ARBA" id="ARBA00033408"/>
    </source>
</evidence>
<dbReference type="PANTHER" id="PTHR11059">
    <property type="entry name" value="DNA REPAIR PROTEIN RECN"/>
    <property type="match status" value="1"/>
</dbReference>
<proteinExistence type="inferred from homology"/>
<dbReference type="GO" id="GO:0043590">
    <property type="term" value="C:bacterial nucleoid"/>
    <property type="evidence" value="ECO:0007669"/>
    <property type="project" value="TreeGrafter"/>
</dbReference>
<dbReference type="CDD" id="cd03241">
    <property type="entry name" value="ABC_RecN"/>
    <property type="match status" value="1"/>
</dbReference>
<dbReference type="GO" id="GO:0005524">
    <property type="term" value="F:ATP binding"/>
    <property type="evidence" value="ECO:0007669"/>
    <property type="project" value="UniProtKB-KW"/>
</dbReference>
<keyword evidence="10" id="KW-0175">Coiled coil</keyword>
<evidence type="ECO:0000256" key="2">
    <source>
        <dbReference type="ARBA" id="ARBA00009441"/>
    </source>
</evidence>
<dbReference type="Gene3D" id="3.40.50.300">
    <property type="entry name" value="P-loop containing nucleotide triphosphate hydrolases"/>
    <property type="match status" value="2"/>
</dbReference>
<evidence type="ECO:0000313" key="12">
    <source>
        <dbReference type="EMBL" id="MYL82783.1"/>
    </source>
</evidence>
<keyword evidence="4" id="KW-0547">Nucleotide-binding</keyword>
<dbReference type="EMBL" id="WVUD01000007">
    <property type="protein sequence ID" value="MYL82783.1"/>
    <property type="molecule type" value="Genomic_DNA"/>
</dbReference>
<feature type="coiled-coil region" evidence="10">
    <location>
        <begin position="144"/>
        <end position="178"/>
    </location>
</feature>
<evidence type="ECO:0000256" key="1">
    <source>
        <dbReference type="ARBA" id="ARBA00003618"/>
    </source>
</evidence>
<feature type="domain" description="RecF/RecN/SMC N-terminal" evidence="11">
    <location>
        <begin position="2"/>
        <end position="495"/>
    </location>
</feature>
<name>A0A7C9IUM0_9BACT</name>
<protein>
    <recommendedName>
        <fullName evidence="3 9">DNA repair protein RecN</fullName>
    </recommendedName>
    <alternativeName>
        <fullName evidence="8 9">Recombination protein N</fullName>
    </alternativeName>
</protein>
<evidence type="ECO:0000256" key="10">
    <source>
        <dbReference type="SAM" id="Coils"/>
    </source>
</evidence>
<dbReference type="GO" id="GO:0006281">
    <property type="term" value="P:DNA repair"/>
    <property type="evidence" value="ECO:0007669"/>
    <property type="project" value="UniProtKB-KW"/>
</dbReference>
<dbReference type="PANTHER" id="PTHR11059:SF0">
    <property type="entry name" value="DNA REPAIR PROTEIN RECN"/>
    <property type="match status" value="1"/>
</dbReference>
<evidence type="ECO:0000256" key="5">
    <source>
        <dbReference type="ARBA" id="ARBA00022763"/>
    </source>
</evidence>
<dbReference type="PIRSF" id="PIRSF003128">
    <property type="entry name" value="RecN"/>
    <property type="match status" value="1"/>
</dbReference>
<comment type="caution">
    <text evidence="12">The sequence shown here is derived from an EMBL/GenBank/DDBJ whole genome shotgun (WGS) entry which is preliminary data.</text>
</comment>
<dbReference type="OrthoDB" id="9806954at2"/>
<evidence type="ECO:0000313" key="13">
    <source>
        <dbReference type="Proteomes" id="UP000482487"/>
    </source>
</evidence>
<dbReference type="GO" id="GO:0006310">
    <property type="term" value="P:DNA recombination"/>
    <property type="evidence" value="ECO:0007669"/>
    <property type="project" value="InterPro"/>
</dbReference>
<reference evidence="12 13" key="1">
    <citation type="submission" date="2020-01" db="EMBL/GenBank/DDBJ databases">
        <title>Genome sequence of Desulfovibrio aerotolerans DSM 16695(T).</title>
        <authorList>
            <person name="Karnachuk O."/>
            <person name="Avakyan M."/>
            <person name="Mardanov A."/>
            <person name="Kadnikov V."/>
            <person name="Ravin N."/>
        </authorList>
    </citation>
    <scope>NUCLEOTIDE SEQUENCE [LARGE SCALE GENOMIC DNA]</scope>
    <source>
        <strain evidence="12 13">DSM 16695</strain>
    </source>
</reference>
<dbReference type="InterPro" id="IPR004604">
    <property type="entry name" value="DNA_recomb/repair_RecN"/>
</dbReference>
<gene>
    <name evidence="12" type="ORF">GTA51_06485</name>
</gene>
<dbReference type="InterPro" id="IPR003395">
    <property type="entry name" value="RecF/RecN/SMC_N"/>
</dbReference>
<sequence>MIEMLRIKNLALIDDLELEFGPGLNVLTGETGAGKSFIISAVNFLTGEKMHTDLVRTGCEKAVVEALFVLDGQDLILRRELTADTGRSRIYVGDALASRETLAALRPRLLLHVSQHGQGRLLQPAFQAALLDGFLPDPALLAEKNRLAKELADIAAAIRALDAKAAGLEEKRQFLEFQHAEIAKVNPTPGEEDELIGRRAALNESRKAAESLDRSLECLERQPKVLDTLADLHRELLHAGAIFPDFLADAEAVASFRHQLKDLSVRLRRKPAQATGDDGEGIEKRLFELATLRRKLKKTLAEIVDLGRDIKENLDFLDDCGLRRKQLAREEAAGVAALAESLARLGAARRIAAASLSAALEAILRGLGFSEDVRVIFEFVATTAYTPVACDLTPLVEEKARILWRPNPGQPPQPLDKIASGGELSRFLLALMSLSAEPGGPTLIFDEIDAGIGGLTLASVGSYVKKLSETAQILLISHWPQLASLADRHFQVVKTVEDGQTSTRCLRLAGDAIAAELARMAGGGEAGTEMARRLLVAGD</sequence>
<dbReference type="Proteomes" id="UP000482487">
    <property type="component" value="Unassembled WGS sequence"/>
</dbReference>